<comment type="caution">
    <text evidence="2">The sequence shown here is derived from an EMBL/GenBank/DDBJ whole genome shotgun (WGS) entry which is preliminary data.</text>
</comment>
<proteinExistence type="predicted"/>
<protein>
    <submittedName>
        <fullName evidence="2">Uncharacterized protein</fullName>
    </submittedName>
</protein>
<keyword evidence="1" id="KW-0812">Transmembrane</keyword>
<sequence>MVLVWIGIAAGILLVIILIIKAVKTHSRDVVGIDMFCRKCGIKTNGLKCQRCEKTSQSFGV</sequence>
<evidence type="ECO:0000256" key="1">
    <source>
        <dbReference type="SAM" id="Phobius"/>
    </source>
</evidence>
<gene>
    <name evidence="2" type="ORF">HX850_03275</name>
</gene>
<dbReference type="Proteomes" id="UP000568446">
    <property type="component" value="Unassembled WGS sequence"/>
</dbReference>
<dbReference type="AlphaFoldDB" id="A0A7K4ML49"/>
<accession>A0A7K4ML49</accession>
<dbReference type="EMBL" id="JACATK010000013">
    <property type="protein sequence ID" value="NWJ29919.1"/>
    <property type="molecule type" value="Genomic_DNA"/>
</dbReference>
<keyword evidence="1" id="KW-1133">Transmembrane helix</keyword>
<reference evidence="2 3" key="1">
    <citation type="journal article" date="2019" name="Environ. Microbiol.">
        <title>Genomics insights into ecotype formation of ammonia-oxidizing archaea in the deep ocean.</title>
        <authorList>
            <person name="Wang Y."/>
            <person name="Huang J.M."/>
            <person name="Cui G.J."/>
            <person name="Nunoura T."/>
            <person name="Takaki Y."/>
            <person name="Li W.L."/>
            <person name="Li J."/>
            <person name="Gao Z.M."/>
            <person name="Takai K."/>
            <person name="Zhang A.Q."/>
            <person name="Stepanauskas R."/>
        </authorList>
    </citation>
    <scope>NUCLEOTIDE SEQUENCE [LARGE SCALE GENOMIC DNA]</scope>
    <source>
        <strain evidence="2 3">C4</strain>
    </source>
</reference>
<organism evidence="2 3">
    <name type="scientific">Marine Group I thaumarchaeote</name>
    <dbReference type="NCBI Taxonomy" id="2511932"/>
    <lineage>
        <taxon>Archaea</taxon>
        <taxon>Nitrososphaerota</taxon>
        <taxon>Marine Group I</taxon>
    </lineage>
</organism>
<feature type="transmembrane region" description="Helical" evidence="1">
    <location>
        <begin position="6"/>
        <end position="23"/>
    </location>
</feature>
<evidence type="ECO:0000313" key="3">
    <source>
        <dbReference type="Proteomes" id="UP000568446"/>
    </source>
</evidence>
<evidence type="ECO:0000313" key="2">
    <source>
        <dbReference type="EMBL" id="NWJ29919.1"/>
    </source>
</evidence>
<name>A0A7K4ML49_9ARCH</name>
<keyword evidence="1" id="KW-0472">Membrane</keyword>